<dbReference type="AlphaFoldDB" id="A0A0B6ZTZ8"/>
<dbReference type="GO" id="GO:0003676">
    <property type="term" value="F:nucleic acid binding"/>
    <property type="evidence" value="ECO:0007669"/>
    <property type="project" value="InterPro"/>
</dbReference>
<sequence length="338" mass="38478">NFTNTLRELSCNDDASLSLVRSDNNDEVQWMKYLVKLLDGNLVNQLSKSDVNTVLDVMLWRKMITKDVHQRAKKIDIPHKSCLKMFKDVTKGKPNWPFVFFEIVNSVRPDLFLPRTQEENQLAEFVSNKVDDFNESSNTCQTSVSLEADKLTEFETNSLDNILGCLDEMSLTDSFFNMRLELMSEETKKVSALPGIQMWLNSGNTAPEYIISIVEQVARLSMCGTSDGENFADERSEMEAKKLDMWDYQIELAEAAALHGTNTIICAPTGSGKTIVAVYIILKHLLEQHVGETLKRKVVFFARTVPLVMQQFRVLQTFLPKQFKVFSLTGDSKYSLQD</sequence>
<feature type="non-terminal residue" evidence="2">
    <location>
        <position position="1"/>
    </location>
</feature>
<proteinExistence type="predicted"/>
<reference evidence="2" key="1">
    <citation type="submission" date="2014-12" db="EMBL/GenBank/DDBJ databases">
        <title>Insight into the proteome of Arion vulgaris.</title>
        <authorList>
            <person name="Aradska J."/>
            <person name="Bulat T."/>
            <person name="Smidak R."/>
            <person name="Sarate P."/>
            <person name="Gangsoo J."/>
            <person name="Sialana F."/>
            <person name="Bilban M."/>
            <person name="Lubec G."/>
        </authorList>
    </citation>
    <scope>NUCLEOTIDE SEQUENCE</scope>
    <source>
        <tissue evidence="2">Skin</tissue>
    </source>
</reference>
<dbReference type="InterPro" id="IPR014001">
    <property type="entry name" value="Helicase_ATP-bd"/>
</dbReference>
<dbReference type="InterPro" id="IPR051363">
    <property type="entry name" value="RLR_Helicase"/>
</dbReference>
<feature type="non-terminal residue" evidence="2">
    <location>
        <position position="338"/>
    </location>
</feature>
<dbReference type="InterPro" id="IPR011545">
    <property type="entry name" value="DEAD/DEAH_box_helicase_dom"/>
</dbReference>
<dbReference type="PANTHER" id="PTHR14074:SF16">
    <property type="entry name" value="ANTIVIRAL INNATE IMMUNE RESPONSE RECEPTOR RIG-I"/>
    <property type="match status" value="1"/>
</dbReference>
<dbReference type="GO" id="GO:0005524">
    <property type="term" value="F:ATP binding"/>
    <property type="evidence" value="ECO:0007669"/>
    <property type="project" value="InterPro"/>
</dbReference>
<accession>A0A0B6ZTZ8</accession>
<dbReference type="PROSITE" id="PS51192">
    <property type="entry name" value="HELICASE_ATP_BIND_1"/>
    <property type="match status" value="1"/>
</dbReference>
<dbReference type="Gene3D" id="3.40.50.300">
    <property type="entry name" value="P-loop containing nucleotide triphosphate hydrolases"/>
    <property type="match status" value="1"/>
</dbReference>
<dbReference type="GO" id="GO:0005737">
    <property type="term" value="C:cytoplasm"/>
    <property type="evidence" value="ECO:0007669"/>
    <property type="project" value="TreeGrafter"/>
</dbReference>
<dbReference type="EMBL" id="HACG01025163">
    <property type="protein sequence ID" value="CEK72028.1"/>
    <property type="molecule type" value="Transcribed_RNA"/>
</dbReference>
<feature type="domain" description="Helicase ATP-binding" evidence="1">
    <location>
        <begin position="254"/>
        <end position="338"/>
    </location>
</feature>
<gene>
    <name evidence="2" type="primary">ORF80814</name>
</gene>
<dbReference type="SUPFAM" id="SSF52540">
    <property type="entry name" value="P-loop containing nucleoside triphosphate hydrolases"/>
    <property type="match status" value="1"/>
</dbReference>
<name>A0A0B6ZTZ8_9EUPU</name>
<dbReference type="PANTHER" id="PTHR14074">
    <property type="entry name" value="HELICASE WITH DEATH DOMAIN-RELATED"/>
    <property type="match status" value="1"/>
</dbReference>
<evidence type="ECO:0000313" key="2">
    <source>
        <dbReference type="EMBL" id="CEK72028.1"/>
    </source>
</evidence>
<protein>
    <recommendedName>
        <fullName evidence="1">Helicase ATP-binding domain-containing protein</fullName>
    </recommendedName>
</protein>
<organism evidence="2">
    <name type="scientific">Arion vulgaris</name>
    <dbReference type="NCBI Taxonomy" id="1028688"/>
    <lineage>
        <taxon>Eukaryota</taxon>
        <taxon>Metazoa</taxon>
        <taxon>Spiralia</taxon>
        <taxon>Lophotrochozoa</taxon>
        <taxon>Mollusca</taxon>
        <taxon>Gastropoda</taxon>
        <taxon>Heterobranchia</taxon>
        <taxon>Euthyneura</taxon>
        <taxon>Panpulmonata</taxon>
        <taxon>Eupulmonata</taxon>
        <taxon>Stylommatophora</taxon>
        <taxon>Helicina</taxon>
        <taxon>Arionoidea</taxon>
        <taxon>Arionidae</taxon>
        <taxon>Arion</taxon>
    </lineage>
</organism>
<dbReference type="Pfam" id="PF00270">
    <property type="entry name" value="DEAD"/>
    <property type="match status" value="1"/>
</dbReference>
<evidence type="ECO:0000259" key="1">
    <source>
        <dbReference type="PROSITE" id="PS51192"/>
    </source>
</evidence>
<dbReference type="InterPro" id="IPR027417">
    <property type="entry name" value="P-loop_NTPase"/>
</dbReference>